<feature type="transmembrane region" description="Helical" evidence="1">
    <location>
        <begin position="15"/>
        <end position="35"/>
    </location>
</feature>
<gene>
    <name evidence="3" type="ORF">GOALK_072_00870</name>
</gene>
<dbReference type="AlphaFoldDB" id="F9VXE5"/>
<dbReference type="EMBL" id="BACI01000072">
    <property type="protein sequence ID" value="GAA13284.1"/>
    <property type="molecule type" value="Genomic_DNA"/>
</dbReference>
<evidence type="ECO:0000313" key="4">
    <source>
        <dbReference type="Proteomes" id="UP000003558"/>
    </source>
</evidence>
<feature type="domain" description="Alpha/beta-hydrolase catalytic" evidence="2">
    <location>
        <begin position="182"/>
        <end position="322"/>
    </location>
</feature>
<feature type="transmembrane region" description="Helical" evidence="1">
    <location>
        <begin position="81"/>
        <end position="100"/>
    </location>
</feature>
<protein>
    <recommendedName>
        <fullName evidence="2">Alpha/beta-hydrolase catalytic domain-containing protein</fullName>
    </recommendedName>
</protein>
<evidence type="ECO:0000256" key="1">
    <source>
        <dbReference type="SAM" id="Phobius"/>
    </source>
</evidence>
<dbReference type="InterPro" id="IPR027787">
    <property type="entry name" value="Alpha/beta-hydrolase_catalytic"/>
</dbReference>
<accession>F9VXE5</accession>
<feature type="transmembrane region" description="Helical" evidence="1">
    <location>
        <begin position="116"/>
        <end position="134"/>
    </location>
</feature>
<keyword evidence="1" id="KW-0472">Membrane</keyword>
<dbReference type="Pfam" id="PF10081">
    <property type="entry name" value="Abhydrolase_9"/>
    <property type="match status" value="2"/>
</dbReference>
<feature type="transmembrane region" description="Helical" evidence="1">
    <location>
        <begin position="41"/>
        <end position="61"/>
    </location>
</feature>
<evidence type="ECO:0000313" key="3">
    <source>
        <dbReference type="EMBL" id="GAA13284.1"/>
    </source>
</evidence>
<organism evidence="3 4">
    <name type="scientific">Gordonia alkanivorans NBRC 16433</name>
    <dbReference type="NCBI Taxonomy" id="1027371"/>
    <lineage>
        <taxon>Bacteria</taxon>
        <taxon>Bacillati</taxon>
        <taxon>Actinomycetota</taxon>
        <taxon>Actinomycetes</taxon>
        <taxon>Mycobacteriales</taxon>
        <taxon>Gordoniaceae</taxon>
        <taxon>Gordonia</taxon>
    </lineage>
</organism>
<reference evidence="3 4" key="1">
    <citation type="submission" date="2011-05" db="EMBL/GenBank/DDBJ databases">
        <title>Whole genome shotgun sequence of Gordonia alkanivorans NBRC 16433.</title>
        <authorList>
            <person name="Hosoyama A."/>
            <person name="Nakamura S."/>
            <person name="Takarada H."/>
            <person name="Tsuchikane K."/>
            <person name="Yamazaki S."/>
            <person name="Fujita N."/>
        </authorList>
    </citation>
    <scope>NUCLEOTIDE SEQUENCE [LARGE SCALE GENOMIC DNA]</scope>
    <source>
        <strain evidence="3 4">NBRC 16433</strain>
    </source>
</reference>
<sequence length="415" mass="42889">MASPAPTSAHTGRHLPHPVLVISVVVAYLVALHPGTLPRDAMTTTVVTTGVTALGAVIGMLLARWVSRRHGQPDGQTRRDVLGVGVLVAAGGAGLAVWWQNLIRAAVGALPVGPDWWAGATLAPVAVVAATVVVPRVTAVIAAAAVALTAGLLTPASAGADEGQPLPRTVSESGTLLRGELSAPEFERPATRLVKTWLGADGLSARAVIVAVPTGSGWVDPAAVTGFVDRFGADVRILVLPYADVPSWQAFISDDAAATESSIALVREVAEVLQGRPAGDRPLLVLYGQSLGAVGADAARTWLEDRHPGLLAETVLTAPPAETVAAESDSPRVVVANRTDPVIRWSLSSLWRPATTPDGTVLGGPRVPQVPWLPVISFLQTSVDLLSALDGPTGVGHRYGAEQARGLPACRDDLR</sequence>
<comment type="caution">
    <text evidence="3">The sequence shown here is derived from an EMBL/GenBank/DDBJ whole genome shotgun (WGS) entry which is preliminary data.</text>
</comment>
<name>F9VXE5_9ACTN</name>
<keyword evidence="1" id="KW-1133">Transmembrane helix</keyword>
<dbReference type="eggNOG" id="COG4425">
    <property type="taxonomic scope" value="Bacteria"/>
</dbReference>
<keyword evidence="1" id="KW-0812">Transmembrane</keyword>
<dbReference type="ESTHER" id="9actn-f9vxe5">
    <property type="family name" value="Abhydrolase_9"/>
</dbReference>
<dbReference type="STRING" id="1027371.GOALK_072_00870"/>
<feature type="domain" description="Alpha/beta-hydrolase catalytic" evidence="2">
    <location>
        <begin position="329"/>
        <end position="406"/>
    </location>
</feature>
<evidence type="ECO:0000259" key="2">
    <source>
        <dbReference type="Pfam" id="PF10081"/>
    </source>
</evidence>
<dbReference type="Proteomes" id="UP000003558">
    <property type="component" value="Unassembled WGS sequence"/>
</dbReference>
<proteinExistence type="predicted"/>